<sequence>MSLYELEGVELELDLESAKFEGVRIDYYNFIRIVELDQYGGIPLNDFGGWFKIRKEGVYRKLPQKRVLASLTTLEREDLFRHPNGRTDDPVLAFPFTLREFKNFLDWATSVGYDVPINEDALLTVIEAQKIQAALDSPSSSVTPNQSDAALGAETRQRYRDFAAKNQERHDARAVEHQRWRDAADEIQRTRRRAASGRKLAKLVKEQLDLPDAESTIRAGLSKPKVVK</sequence>
<name>A0A423K2F7_9PSED</name>
<dbReference type="Proteomes" id="UP000285349">
    <property type="component" value="Unassembled WGS sequence"/>
</dbReference>
<proteinExistence type="predicted"/>
<organism evidence="1 2">
    <name type="scientific">Pseudomonas frederiksbergensis</name>
    <dbReference type="NCBI Taxonomy" id="104087"/>
    <lineage>
        <taxon>Bacteria</taxon>
        <taxon>Pseudomonadati</taxon>
        <taxon>Pseudomonadota</taxon>
        <taxon>Gammaproteobacteria</taxon>
        <taxon>Pseudomonadales</taxon>
        <taxon>Pseudomonadaceae</taxon>
        <taxon>Pseudomonas</taxon>
    </lineage>
</organism>
<evidence type="ECO:0000313" key="2">
    <source>
        <dbReference type="Proteomes" id="UP000285349"/>
    </source>
</evidence>
<dbReference type="EMBL" id="MOBQ01000019">
    <property type="protein sequence ID" value="RON45087.1"/>
    <property type="molecule type" value="Genomic_DNA"/>
</dbReference>
<accession>A0A423K2F7</accession>
<dbReference type="RefSeq" id="WP_123511275.1">
    <property type="nucleotide sequence ID" value="NZ_MOBQ01000019.1"/>
</dbReference>
<dbReference type="OrthoDB" id="9810567at2"/>
<comment type="caution">
    <text evidence="1">The sequence shown here is derived from an EMBL/GenBank/DDBJ whole genome shotgun (WGS) entry which is preliminary data.</text>
</comment>
<reference evidence="1 2" key="1">
    <citation type="submission" date="2016-10" db="EMBL/GenBank/DDBJ databases">
        <title>Comparative genome analysis of multiple Pseudomonas spp. focuses on biocontrol and plant growth promoting traits.</title>
        <authorList>
            <person name="Tao X.-Y."/>
            <person name="Taylor C.G."/>
        </authorList>
    </citation>
    <scope>NUCLEOTIDE SEQUENCE [LARGE SCALE GENOMIC DNA]</scope>
    <source>
        <strain evidence="1 2">37A10</strain>
    </source>
</reference>
<dbReference type="AlphaFoldDB" id="A0A423K2F7"/>
<gene>
    <name evidence="1" type="ORF">BK666_16895</name>
</gene>
<protein>
    <submittedName>
        <fullName evidence="1">Uncharacterized protein</fullName>
    </submittedName>
</protein>
<evidence type="ECO:0000313" key="1">
    <source>
        <dbReference type="EMBL" id="RON45087.1"/>
    </source>
</evidence>